<comment type="catalytic activity">
    <reaction evidence="15">
        <text>1-(9Z,12Z,15Z)-octadecatrienoyl-sn-glycero-3-phosphate + (9Z)-octadecenoyl-CoA = 1-(9Z,12Z,15Z)-octadecatrienoyl-2-(9Z)-octadecenoyl-sn-glycero-3-phosphate + CoA</text>
        <dbReference type="Rhea" id="RHEA:37139"/>
        <dbReference type="ChEBI" id="CHEBI:57287"/>
        <dbReference type="ChEBI" id="CHEBI:57387"/>
        <dbReference type="ChEBI" id="CHEBI:74549"/>
        <dbReference type="ChEBI" id="CHEBI:74550"/>
    </reaction>
    <physiologicalReaction direction="left-to-right" evidence="15">
        <dbReference type="Rhea" id="RHEA:37140"/>
    </physiologicalReaction>
</comment>
<dbReference type="InterPro" id="IPR002123">
    <property type="entry name" value="Plipid/glycerol_acylTrfase"/>
</dbReference>
<evidence type="ECO:0000256" key="10">
    <source>
        <dbReference type="ARBA" id="ARBA00023264"/>
    </source>
</evidence>
<feature type="compositionally biased region" description="Basic and acidic residues" evidence="22">
    <location>
        <begin position="1"/>
        <end position="10"/>
    </location>
</feature>
<feature type="transmembrane region" description="Helical" evidence="23">
    <location>
        <begin position="231"/>
        <end position="250"/>
    </location>
</feature>
<dbReference type="Pfam" id="PF01553">
    <property type="entry name" value="Acyltransferase"/>
    <property type="match status" value="1"/>
</dbReference>
<comment type="catalytic activity">
    <reaction evidence="16">
        <text>heptadecanoyl-CoA + 1-(9Z-octadecenoyl)-sn-glycero-3-phosphate = 1-(9Z)-octadecenoyl-2-heptadecanoyl-sn-glycero-3-phosphate + CoA</text>
        <dbReference type="Rhea" id="RHEA:37155"/>
        <dbReference type="ChEBI" id="CHEBI:57287"/>
        <dbReference type="ChEBI" id="CHEBI:74307"/>
        <dbReference type="ChEBI" id="CHEBI:74544"/>
        <dbReference type="ChEBI" id="CHEBI:74558"/>
    </reaction>
    <physiologicalReaction direction="left-to-right" evidence="16">
        <dbReference type="Rhea" id="RHEA:37156"/>
    </physiologicalReaction>
</comment>
<comment type="catalytic activity">
    <reaction evidence="18">
        <text>1-(9Z-octadecenoyl)-sn-glycero-3-phosphate + (9Z,12Z)-octadecadienoyl-CoA = 1-(9Z)-octadecenoyl-2-(9Z,12Z)-octadecadienoyl-sn-glycero-3-phosphate + CoA</text>
        <dbReference type="Rhea" id="RHEA:37159"/>
        <dbReference type="ChEBI" id="CHEBI:57287"/>
        <dbReference type="ChEBI" id="CHEBI:57383"/>
        <dbReference type="ChEBI" id="CHEBI:74544"/>
        <dbReference type="ChEBI" id="CHEBI:74563"/>
    </reaction>
    <physiologicalReaction direction="left-to-right" evidence="18">
        <dbReference type="Rhea" id="RHEA:37160"/>
    </physiologicalReaction>
</comment>
<reference evidence="25 26" key="1">
    <citation type="submission" date="2019-01" db="EMBL/GenBank/DDBJ databases">
        <authorList>
            <person name="Alioto T."/>
            <person name="Alioto T."/>
        </authorList>
    </citation>
    <scope>NUCLEOTIDE SEQUENCE [LARGE SCALE GENOMIC DNA]</scope>
</reference>
<keyword evidence="26" id="KW-1185">Reference proteome</keyword>
<dbReference type="SMART" id="SM00563">
    <property type="entry name" value="PlsC"/>
    <property type="match status" value="1"/>
</dbReference>
<evidence type="ECO:0000313" key="26">
    <source>
        <dbReference type="Proteomes" id="UP000386466"/>
    </source>
</evidence>
<sequence length="479" mass="52775">MKKEWAKEGIQHQGTHKPCVLKGNWRKKRMQLEPEKARGGGRAQRSARGAELPRAHWSMRRKDAWVPGSRLAKQAAHHRPLLPGQPRKPAGVGEGWGGIAATAAPALRETAGREGGRELGGQPPPPFLPQWAQPPTLTSPPSAGARTPPNPVAPLAPTPRPRQRQPPATTAAAAWLGRGPAPRAPHPTEVARMELWPGIWPVLLLLFLLLLFLLPTLWFCSPSAKYFFKMAFYNGWILFLAVLAIPVCAVRGRNVENMKILRLMLLHIKYLYGIRVEVRGAHHFPPSQPYVVVSNHQSSLDLLGMMEVLPGRCVPIAKRELLWAGSAGLACWLAGVIFIDRKRTGDAISVMSEVAQTLLTQDVRVWVFPEGTRNHNGSMLPFKRGAFHLAVQAQVPIVPIVMSSYQDFYCKKERRFTSGRCQVRVLPPVPTEGLTPDDVPALADRVRHSMLTVFREISTDGRGGGDCLKKPGGVGDARL</sequence>
<accession>A0A485PJM8</accession>
<keyword evidence="10 21" id="KW-1208">Phospholipid metabolism</keyword>
<evidence type="ECO:0000256" key="5">
    <source>
        <dbReference type="ARBA" id="ARBA00004086"/>
    </source>
</evidence>
<evidence type="ECO:0000256" key="14">
    <source>
        <dbReference type="ARBA" id="ARBA00048105"/>
    </source>
</evidence>
<comment type="pathway">
    <text evidence="6">Phospholipid metabolism; CDP-diacylglycerol biosynthesis; CDP-diacylglycerol from sn-glycerol 3-phosphate: step 2/3.</text>
</comment>
<comment type="domain">
    <text evidence="21">The HXXXXD motif is essential for acyltransferase activity and may constitute the binding site for the phosphate moiety of the glycerol-3-phosphate.</text>
</comment>
<proteinExistence type="inferred from homology"/>
<keyword evidence="21" id="KW-0444">Lipid biosynthesis</keyword>
<evidence type="ECO:0000256" key="6">
    <source>
        <dbReference type="ARBA" id="ARBA00004728"/>
    </source>
</evidence>
<feature type="region of interest" description="Disordered" evidence="22">
    <location>
        <begin position="1"/>
        <end position="97"/>
    </location>
</feature>
<comment type="catalytic activity">
    <reaction evidence="2">
        <text>a 1-acyl-sn-glycero-3-phosphate + an acyl-CoA = a 1,2-diacyl-sn-glycero-3-phosphate + CoA</text>
        <dbReference type="Rhea" id="RHEA:19709"/>
        <dbReference type="ChEBI" id="CHEBI:57287"/>
        <dbReference type="ChEBI" id="CHEBI:57970"/>
        <dbReference type="ChEBI" id="CHEBI:58342"/>
        <dbReference type="ChEBI" id="CHEBI:58608"/>
        <dbReference type="EC" id="2.3.1.51"/>
    </reaction>
    <physiologicalReaction direction="left-to-right" evidence="2">
        <dbReference type="Rhea" id="RHEA:19710"/>
    </physiologicalReaction>
</comment>
<feature type="transmembrane region" description="Helical" evidence="23">
    <location>
        <begin position="199"/>
        <end position="219"/>
    </location>
</feature>
<evidence type="ECO:0000256" key="22">
    <source>
        <dbReference type="SAM" id="MobiDB-lite"/>
    </source>
</evidence>
<dbReference type="PANTHER" id="PTHR10434:SF65">
    <property type="entry name" value="1-ACYL-SN-GLYCEROL-3-PHOSPHATE ACYLTRANSFERASE ALPHA"/>
    <property type="match status" value="1"/>
</dbReference>
<dbReference type="GO" id="GO:0006654">
    <property type="term" value="P:phosphatidic acid biosynthetic process"/>
    <property type="evidence" value="ECO:0007669"/>
    <property type="project" value="TreeGrafter"/>
</dbReference>
<dbReference type="PANTHER" id="PTHR10434">
    <property type="entry name" value="1-ACYL-SN-GLYCEROL-3-PHOSPHATE ACYLTRANSFERASE"/>
    <property type="match status" value="1"/>
</dbReference>
<dbReference type="InterPro" id="IPR004552">
    <property type="entry name" value="AGP_acyltrans"/>
</dbReference>
<keyword evidence="21" id="KW-0443">Lipid metabolism</keyword>
<keyword evidence="23" id="KW-1133">Transmembrane helix</keyword>
<evidence type="ECO:0000256" key="17">
    <source>
        <dbReference type="ARBA" id="ARBA00048973"/>
    </source>
</evidence>
<evidence type="ECO:0000313" key="25">
    <source>
        <dbReference type="EMBL" id="VFV45830.1"/>
    </source>
</evidence>
<dbReference type="EMBL" id="CAAGRJ010038052">
    <property type="protein sequence ID" value="VFV45830.1"/>
    <property type="molecule type" value="Genomic_DNA"/>
</dbReference>
<evidence type="ECO:0000259" key="24">
    <source>
        <dbReference type="SMART" id="SM00563"/>
    </source>
</evidence>
<dbReference type="NCBIfam" id="TIGR00530">
    <property type="entry name" value="AGP_acyltrn"/>
    <property type="match status" value="1"/>
</dbReference>
<dbReference type="GO" id="GO:0016020">
    <property type="term" value="C:membrane"/>
    <property type="evidence" value="ECO:0007669"/>
    <property type="project" value="InterPro"/>
</dbReference>
<gene>
    <name evidence="25" type="ORF">LYPA_23C018998</name>
</gene>
<evidence type="ECO:0000256" key="4">
    <source>
        <dbReference type="ARBA" id="ARBA00001783"/>
    </source>
</evidence>
<comment type="catalytic activity">
    <reaction evidence="14">
        <text>1-(6Z,9Z,12Z-octadecatrienoyl)-sn-glycero-3-phosphate + (9Z)-octadecenoyl-CoA = (6Z,9Z,12Z)-octadecatrienoyl-2-(9Z)-octadecenoyl-sn-glycero-3-phosphate + CoA</text>
        <dbReference type="Rhea" id="RHEA:37179"/>
        <dbReference type="ChEBI" id="CHEBI:57287"/>
        <dbReference type="ChEBI" id="CHEBI:57387"/>
        <dbReference type="ChEBI" id="CHEBI:74581"/>
        <dbReference type="ChEBI" id="CHEBI:74582"/>
    </reaction>
    <physiologicalReaction direction="left-to-right" evidence="14">
        <dbReference type="Rhea" id="RHEA:37180"/>
    </physiologicalReaction>
</comment>
<keyword evidence="9 21" id="KW-0594">Phospholipid biosynthesis</keyword>
<keyword evidence="8 21" id="KW-0808">Transferase</keyword>
<comment type="catalytic activity">
    <reaction evidence="4">
        <text>1-(9Z-octadecenoyl)-sn-glycero-3-phosphate + tetradecanoyl-CoA = 1-(9Z)-octadecenoyl-2-tetradecanoyl-sn-glycero-3-phosphate + CoA</text>
        <dbReference type="Rhea" id="RHEA:37171"/>
        <dbReference type="ChEBI" id="CHEBI:57287"/>
        <dbReference type="ChEBI" id="CHEBI:57385"/>
        <dbReference type="ChEBI" id="CHEBI:74544"/>
        <dbReference type="ChEBI" id="CHEBI:74579"/>
    </reaction>
    <physiologicalReaction direction="left-to-right" evidence="4">
        <dbReference type="Rhea" id="RHEA:37172"/>
    </physiologicalReaction>
</comment>
<keyword evidence="23" id="KW-0812">Transmembrane</keyword>
<keyword evidence="23" id="KW-0472">Membrane</keyword>
<evidence type="ECO:0000256" key="1">
    <source>
        <dbReference type="ARBA" id="ARBA00000091"/>
    </source>
</evidence>
<evidence type="ECO:0000256" key="20">
    <source>
        <dbReference type="ARBA" id="ARBA00049561"/>
    </source>
</evidence>
<evidence type="ECO:0000256" key="15">
    <source>
        <dbReference type="ARBA" id="ARBA00048293"/>
    </source>
</evidence>
<feature type="region of interest" description="Disordered" evidence="22">
    <location>
        <begin position="112"/>
        <end position="171"/>
    </location>
</feature>
<evidence type="ECO:0000256" key="8">
    <source>
        <dbReference type="ARBA" id="ARBA00022679"/>
    </source>
</evidence>
<comment type="catalytic activity">
    <reaction evidence="19">
        <text>1-eicosanoyl-sn-glycero-3-phosphate + (9Z)-octadecenoyl-CoA = 1-eicosanoyl-2-(9Z)-octadecenoyl-sn-glycero-3-phosphate + CoA</text>
        <dbReference type="Rhea" id="RHEA:37183"/>
        <dbReference type="ChEBI" id="CHEBI:57287"/>
        <dbReference type="ChEBI" id="CHEBI:57387"/>
        <dbReference type="ChEBI" id="CHEBI:74583"/>
        <dbReference type="ChEBI" id="CHEBI:74584"/>
    </reaction>
    <physiologicalReaction direction="left-to-right" evidence="19">
        <dbReference type="Rhea" id="RHEA:37184"/>
    </physiologicalReaction>
</comment>
<evidence type="ECO:0000256" key="18">
    <source>
        <dbReference type="ARBA" id="ARBA00049345"/>
    </source>
</evidence>
<evidence type="ECO:0000256" key="12">
    <source>
        <dbReference type="ARBA" id="ARBA00047525"/>
    </source>
</evidence>
<keyword evidence="11 21" id="KW-0012">Acyltransferase</keyword>
<dbReference type="EC" id="2.3.1.51" evidence="21"/>
<evidence type="ECO:0000256" key="9">
    <source>
        <dbReference type="ARBA" id="ARBA00023209"/>
    </source>
</evidence>
<comment type="catalytic activity">
    <reaction evidence="3">
        <text>1-(9Z-octadecenoyl)-sn-glycero-3-phosphate + hexadecanoyl-CoA = 1-(9Z)-octadecenoyl-2-hexadecanoyl-sn-glycero-3-phosphate + CoA</text>
        <dbReference type="Rhea" id="RHEA:37143"/>
        <dbReference type="ChEBI" id="CHEBI:57287"/>
        <dbReference type="ChEBI" id="CHEBI:57379"/>
        <dbReference type="ChEBI" id="CHEBI:74544"/>
        <dbReference type="ChEBI" id="CHEBI:74551"/>
    </reaction>
    <physiologicalReaction direction="left-to-right" evidence="3">
        <dbReference type="Rhea" id="RHEA:37144"/>
    </physiologicalReaction>
</comment>
<feature type="domain" description="Phospholipid/glycerol acyltransferase" evidence="24">
    <location>
        <begin position="290"/>
        <end position="405"/>
    </location>
</feature>
<comment type="catalytic activity">
    <reaction evidence="12">
        <text>1-hexadecanoyl-sn-glycero-3-phosphate + (9Z)-octadecenoyl-CoA = 1-hexadecanoyl-2-(9Z-octadecenoyl)-sn-glycero-3-phosphate + CoA</text>
        <dbReference type="Rhea" id="RHEA:33187"/>
        <dbReference type="ChEBI" id="CHEBI:57287"/>
        <dbReference type="ChEBI" id="CHEBI:57387"/>
        <dbReference type="ChEBI" id="CHEBI:57518"/>
        <dbReference type="ChEBI" id="CHEBI:64839"/>
    </reaction>
    <physiologicalReaction direction="left-to-right" evidence="12">
        <dbReference type="Rhea" id="RHEA:33188"/>
    </physiologicalReaction>
</comment>
<comment type="catalytic activity">
    <reaction evidence="13">
        <text>1-tetradecanoyl-sn-glycerol 3-phosphate + (9Z)-octadecenoyl-CoA = 1-tetradecanoyl-2-(9Z)-octadecenoyl-sn-glycero-3-phosphate + CoA</text>
        <dbReference type="Rhea" id="RHEA:37187"/>
        <dbReference type="ChEBI" id="CHEBI:57287"/>
        <dbReference type="ChEBI" id="CHEBI:57387"/>
        <dbReference type="ChEBI" id="CHEBI:72683"/>
        <dbReference type="ChEBI" id="CHEBI:74586"/>
    </reaction>
    <physiologicalReaction direction="left-to-right" evidence="13">
        <dbReference type="Rhea" id="RHEA:37188"/>
    </physiologicalReaction>
</comment>
<dbReference type="GO" id="GO:0005783">
    <property type="term" value="C:endoplasmic reticulum"/>
    <property type="evidence" value="ECO:0007669"/>
    <property type="project" value="TreeGrafter"/>
</dbReference>
<comment type="catalytic activity">
    <reaction evidence="20">
        <text>1-(9Z-octadecenoyl)-sn-glycero-3-phosphate + (9Z)-octadecenoyl-CoA = 1,2-di-(9Z-octadecenoyl)-sn-glycero-3-phosphate + CoA</text>
        <dbReference type="Rhea" id="RHEA:37131"/>
        <dbReference type="ChEBI" id="CHEBI:57287"/>
        <dbReference type="ChEBI" id="CHEBI:57387"/>
        <dbReference type="ChEBI" id="CHEBI:74544"/>
        <dbReference type="ChEBI" id="CHEBI:74546"/>
    </reaction>
    <physiologicalReaction direction="left-to-right" evidence="20">
        <dbReference type="Rhea" id="RHEA:37132"/>
    </physiologicalReaction>
</comment>
<dbReference type="AlphaFoldDB" id="A0A485PJM8"/>
<comment type="catalytic activity">
    <reaction evidence="1">
        <text>(11Z)-octadecenoyl-CoA + 1-(9Z-octadecenoyl)-sn-glycero-3-phosphate = 1-(9Z)-octadecenoyl-2-(11Z)-octadecenoyl-sn-glycero-3-phosphate + CoA</text>
        <dbReference type="Rhea" id="RHEA:37603"/>
        <dbReference type="ChEBI" id="CHEBI:57287"/>
        <dbReference type="ChEBI" id="CHEBI:74544"/>
        <dbReference type="ChEBI" id="CHEBI:75121"/>
        <dbReference type="ChEBI" id="CHEBI:75122"/>
    </reaction>
    <physiologicalReaction direction="left-to-right" evidence="1">
        <dbReference type="Rhea" id="RHEA:37604"/>
    </physiologicalReaction>
</comment>
<dbReference type="CDD" id="cd07989">
    <property type="entry name" value="LPLAT_AGPAT-like"/>
    <property type="match status" value="1"/>
</dbReference>
<feature type="transmembrane region" description="Helical" evidence="23">
    <location>
        <begin position="321"/>
        <end position="339"/>
    </location>
</feature>
<evidence type="ECO:0000256" key="3">
    <source>
        <dbReference type="ARBA" id="ARBA00000816"/>
    </source>
</evidence>
<comment type="function">
    <text evidence="5">Converts 1-acyl-sn-glycerol-3-phosphate (lysophosphatidic acid or LPA) into 1,2-diacyl-sn-glycerol-3-phosphate (phosphatidic acid or PA) by incorporating an acyl moiety at the sn-2 position of the glycerol backbone.</text>
</comment>
<feature type="compositionally biased region" description="Pro residues" evidence="22">
    <location>
        <begin position="148"/>
        <end position="160"/>
    </location>
</feature>
<evidence type="ECO:0000256" key="21">
    <source>
        <dbReference type="RuleBase" id="RU361267"/>
    </source>
</evidence>
<evidence type="ECO:0000256" key="16">
    <source>
        <dbReference type="ARBA" id="ARBA00048956"/>
    </source>
</evidence>
<evidence type="ECO:0000256" key="19">
    <source>
        <dbReference type="ARBA" id="ARBA00049491"/>
    </source>
</evidence>
<evidence type="ECO:0000256" key="13">
    <source>
        <dbReference type="ARBA" id="ARBA00047814"/>
    </source>
</evidence>
<comment type="catalytic activity">
    <reaction evidence="17">
        <text>pentadecanoyl-CoA + 1-(9Z-octadecenoyl)-sn-glycero-3-phosphate = 1-(9Z)-octadecenoyl-2-pentadecanoyl-sn-glycero-3-phosphate + CoA</text>
        <dbReference type="Rhea" id="RHEA:37175"/>
        <dbReference type="ChEBI" id="CHEBI:57287"/>
        <dbReference type="ChEBI" id="CHEBI:74309"/>
        <dbReference type="ChEBI" id="CHEBI:74544"/>
        <dbReference type="ChEBI" id="CHEBI:74578"/>
    </reaction>
    <physiologicalReaction direction="left-to-right" evidence="17">
        <dbReference type="Rhea" id="RHEA:37176"/>
    </physiologicalReaction>
</comment>
<evidence type="ECO:0000256" key="23">
    <source>
        <dbReference type="SAM" id="Phobius"/>
    </source>
</evidence>
<evidence type="ECO:0000256" key="7">
    <source>
        <dbReference type="ARBA" id="ARBA00008655"/>
    </source>
</evidence>
<organism evidence="25 26">
    <name type="scientific">Lynx pardinus</name>
    <name type="common">Iberian lynx</name>
    <name type="synonym">Felis pardina</name>
    <dbReference type="NCBI Taxonomy" id="191816"/>
    <lineage>
        <taxon>Eukaryota</taxon>
        <taxon>Metazoa</taxon>
        <taxon>Chordata</taxon>
        <taxon>Craniata</taxon>
        <taxon>Vertebrata</taxon>
        <taxon>Euteleostomi</taxon>
        <taxon>Mammalia</taxon>
        <taxon>Eutheria</taxon>
        <taxon>Laurasiatheria</taxon>
        <taxon>Carnivora</taxon>
        <taxon>Feliformia</taxon>
        <taxon>Felidae</taxon>
        <taxon>Felinae</taxon>
        <taxon>Lynx</taxon>
    </lineage>
</organism>
<dbReference type="GO" id="GO:0003841">
    <property type="term" value="F:1-acylglycerol-3-phosphate O-acyltransferase activity"/>
    <property type="evidence" value="ECO:0007669"/>
    <property type="project" value="UniProtKB-UniRule"/>
</dbReference>
<protein>
    <recommendedName>
        <fullName evidence="21">1-acyl-sn-glycerol-3-phosphate acyltransferase</fullName>
        <ecNumber evidence="21">2.3.1.51</ecNumber>
    </recommendedName>
</protein>
<dbReference type="Proteomes" id="UP000386466">
    <property type="component" value="Unassembled WGS sequence"/>
</dbReference>
<dbReference type="SUPFAM" id="SSF69593">
    <property type="entry name" value="Glycerol-3-phosphate (1)-acyltransferase"/>
    <property type="match status" value="1"/>
</dbReference>
<comment type="similarity">
    <text evidence="7 21">Belongs to the 1-acyl-sn-glycerol-3-phosphate acyltransferase family.</text>
</comment>
<evidence type="ECO:0000256" key="11">
    <source>
        <dbReference type="ARBA" id="ARBA00023315"/>
    </source>
</evidence>
<name>A0A485PJM8_LYNPA</name>
<evidence type="ECO:0000256" key="2">
    <source>
        <dbReference type="ARBA" id="ARBA00000300"/>
    </source>
</evidence>